<reference evidence="2" key="1">
    <citation type="submission" date="2015-04" db="UniProtKB">
        <authorList>
            <consortium name="EnsemblPlants"/>
        </authorList>
    </citation>
    <scope>IDENTIFICATION</scope>
</reference>
<dbReference type="EnsemblPlants" id="OGLUM09G08160.1">
    <property type="protein sequence ID" value="OGLUM09G08160.1"/>
    <property type="gene ID" value="OGLUM09G08160"/>
</dbReference>
<accession>A0A0E0B247</accession>
<protein>
    <submittedName>
        <fullName evidence="2">Uncharacterized protein</fullName>
    </submittedName>
</protein>
<dbReference type="AlphaFoldDB" id="A0A0E0B247"/>
<feature type="region of interest" description="Disordered" evidence="1">
    <location>
        <begin position="1"/>
        <end position="30"/>
    </location>
</feature>
<proteinExistence type="predicted"/>
<name>A0A0E0B247_9ORYZ</name>
<reference evidence="2" key="2">
    <citation type="submission" date="2018-05" db="EMBL/GenBank/DDBJ databases">
        <title>OgluRS3 (Oryza glumaepatula Reference Sequence Version 3).</title>
        <authorList>
            <person name="Zhang J."/>
            <person name="Kudrna D."/>
            <person name="Lee S."/>
            <person name="Talag J."/>
            <person name="Welchert J."/>
            <person name="Wing R.A."/>
        </authorList>
    </citation>
    <scope>NUCLEOTIDE SEQUENCE [LARGE SCALE GENOMIC DNA]</scope>
</reference>
<dbReference type="Proteomes" id="UP000026961">
    <property type="component" value="Chromosome 9"/>
</dbReference>
<organism evidence="2">
    <name type="scientific">Oryza glumipatula</name>
    <dbReference type="NCBI Taxonomy" id="40148"/>
    <lineage>
        <taxon>Eukaryota</taxon>
        <taxon>Viridiplantae</taxon>
        <taxon>Streptophyta</taxon>
        <taxon>Embryophyta</taxon>
        <taxon>Tracheophyta</taxon>
        <taxon>Spermatophyta</taxon>
        <taxon>Magnoliopsida</taxon>
        <taxon>Liliopsida</taxon>
        <taxon>Poales</taxon>
        <taxon>Poaceae</taxon>
        <taxon>BOP clade</taxon>
        <taxon>Oryzoideae</taxon>
        <taxon>Oryzeae</taxon>
        <taxon>Oryzinae</taxon>
        <taxon>Oryza</taxon>
    </lineage>
</organism>
<dbReference type="Gramene" id="OGLUM09G08160.1">
    <property type="protein sequence ID" value="OGLUM09G08160.1"/>
    <property type="gene ID" value="OGLUM09G08160"/>
</dbReference>
<evidence type="ECO:0000256" key="1">
    <source>
        <dbReference type="SAM" id="MobiDB-lite"/>
    </source>
</evidence>
<keyword evidence="3" id="KW-1185">Reference proteome</keyword>
<sequence length="30" mass="3270">MPDSGTHCGATQRRIPPRGEVAAESSWERS</sequence>
<evidence type="ECO:0000313" key="3">
    <source>
        <dbReference type="Proteomes" id="UP000026961"/>
    </source>
</evidence>
<evidence type="ECO:0000313" key="2">
    <source>
        <dbReference type="EnsemblPlants" id="OGLUM09G08160.1"/>
    </source>
</evidence>
<dbReference type="HOGENOM" id="CLU_3406953_0_0_1"/>